<dbReference type="EMBL" id="MPNX01000014">
    <property type="protein sequence ID" value="OOY34546.1"/>
    <property type="molecule type" value="Genomic_DNA"/>
</dbReference>
<dbReference type="AlphaFoldDB" id="A0A1T2GV31"/>
<gene>
    <name evidence="1" type="ORF">BOV88_09585</name>
</gene>
<dbReference type="InterPro" id="IPR036590">
    <property type="entry name" value="SRAP-like"/>
</dbReference>
<evidence type="ECO:0000313" key="1">
    <source>
        <dbReference type="EMBL" id="OOY34546.1"/>
    </source>
</evidence>
<dbReference type="GeneID" id="86991392"/>
<evidence type="ECO:0000313" key="2">
    <source>
        <dbReference type="Proteomes" id="UP000190962"/>
    </source>
</evidence>
<dbReference type="OrthoDB" id="6717632at2"/>
<dbReference type="SUPFAM" id="SSF143081">
    <property type="entry name" value="BB1717-like"/>
    <property type="match status" value="1"/>
</dbReference>
<dbReference type="Proteomes" id="UP000190962">
    <property type="component" value="Unassembled WGS sequence"/>
</dbReference>
<name>A0A1T2GV31_SOVGS</name>
<accession>A0A1T2GV31</accession>
<protein>
    <submittedName>
        <fullName evidence="1">Uncharacterized protein</fullName>
    </submittedName>
</protein>
<sequence>MTFNHSGQDYRVFFPNPNAVLPVRMKNGSHLLLPWGRRREQSGSLPVGGWARLDSVYSGVWDKYFPTPVKIDVSSFMEKDYEGKSRWFDLLPGKYIQGLVAKNRNEQRIYVVTMEPDSTMAEFHDRMPRIMFG</sequence>
<comment type="caution">
    <text evidence="1">The sequence shown here is derived from an EMBL/GenBank/DDBJ whole genome shotgun (WGS) entry which is preliminary data.</text>
</comment>
<organism evidence="1 2">
    <name type="scientific">Solemya velum gill symbiont</name>
    <dbReference type="NCBI Taxonomy" id="2340"/>
    <lineage>
        <taxon>Bacteria</taxon>
        <taxon>Pseudomonadati</taxon>
        <taxon>Pseudomonadota</taxon>
        <taxon>Gammaproteobacteria</taxon>
        <taxon>sulfur-oxidizing symbionts</taxon>
    </lineage>
</organism>
<proteinExistence type="predicted"/>
<dbReference type="RefSeq" id="WP_078453237.1">
    <property type="nucleotide sequence ID" value="NZ_JRAA01000001.1"/>
</dbReference>
<reference evidence="1 2" key="1">
    <citation type="submission" date="2016-11" db="EMBL/GenBank/DDBJ databases">
        <title>Mixed transmission modes and dynamic genome evolution in an obligate animal-bacterial symbiosis.</title>
        <authorList>
            <person name="Russell S.L."/>
            <person name="Corbett-Detig R.B."/>
            <person name="Cavanaugh C.M."/>
        </authorList>
    </citation>
    <scope>NUCLEOTIDE SEQUENCE [LARGE SCALE GENOMIC DNA]</scope>
    <source>
        <strain evidence="1">MA-KB16</strain>
    </source>
</reference>